<feature type="compositionally biased region" description="Basic and acidic residues" evidence="4">
    <location>
        <begin position="43"/>
        <end position="57"/>
    </location>
</feature>
<dbReference type="InterPro" id="IPR002698">
    <property type="entry name" value="FTHF_cligase"/>
</dbReference>
<dbReference type="InterPro" id="IPR037171">
    <property type="entry name" value="NagB/RpiA_transferase-like"/>
</dbReference>
<dbReference type="PANTHER" id="PTHR23407:SF1">
    <property type="entry name" value="5-FORMYLTETRAHYDROFOLATE CYCLO-LIGASE"/>
    <property type="match status" value="1"/>
</dbReference>
<organism evidence="5 6">
    <name type="scientific">Brevibacterium spongiae</name>
    <dbReference type="NCBI Taxonomy" id="2909672"/>
    <lineage>
        <taxon>Bacteria</taxon>
        <taxon>Bacillati</taxon>
        <taxon>Actinomycetota</taxon>
        <taxon>Actinomycetes</taxon>
        <taxon>Micrococcales</taxon>
        <taxon>Brevibacteriaceae</taxon>
        <taxon>Brevibacterium</taxon>
    </lineage>
</organism>
<comment type="similarity">
    <text evidence="1">Belongs to the 5-formyltetrahydrofolate cyclo-ligase family.</text>
</comment>
<feature type="region of interest" description="Disordered" evidence="4">
    <location>
        <begin position="1"/>
        <end position="74"/>
    </location>
</feature>
<evidence type="ECO:0000313" key="6">
    <source>
        <dbReference type="Proteomes" id="UP001064879"/>
    </source>
</evidence>
<dbReference type="Proteomes" id="UP001064879">
    <property type="component" value="Chromosome"/>
</dbReference>
<evidence type="ECO:0000256" key="3">
    <source>
        <dbReference type="ARBA" id="ARBA00022840"/>
    </source>
</evidence>
<evidence type="ECO:0000256" key="2">
    <source>
        <dbReference type="ARBA" id="ARBA00022741"/>
    </source>
</evidence>
<reference evidence="5" key="1">
    <citation type="submission" date="2022-03" db="EMBL/GenBank/DDBJ databases">
        <title>Brevibacterium spongiae sp. nov., isolated from marine sponge.</title>
        <authorList>
            <person name="Li Z."/>
            <person name="Zhang M."/>
        </authorList>
    </citation>
    <scope>NUCLEOTIDE SEQUENCE</scope>
    <source>
        <strain evidence="5">WHS-Z9</strain>
    </source>
</reference>
<protein>
    <submittedName>
        <fullName evidence="5">5-formyltetrahydrofolate cyclo-ligase</fullName>
    </submittedName>
</protein>
<evidence type="ECO:0000256" key="4">
    <source>
        <dbReference type="SAM" id="MobiDB-lite"/>
    </source>
</evidence>
<dbReference type="InterPro" id="IPR024185">
    <property type="entry name" value="FTHF_cligase-like_sf"/>
</dbReference>
<feature type="compositionally biased region" description="Basic residues" evidence="4">
    <location>
        <begin position="10"/>
        <end position="21"/>
    </location>
</feature>
<name>A0ABY5SNF3_9MICO</name>
<dbReference type="RefSeq" id="WP_265418054.1">
    <property type="nucleotide sequence ID" value="NZ_CP093443.1"/>
</dbReference>
<dbReference type="PANTHER" id="PTHR23407">
    <property type="entry name" value="ATPASE INHIBITOR/5-FORMYLTETRAHYDROFOLATE CYCLO-LIGASE"/>
    <property type="match status" value="1"/>
</dbReference>
<keyword evidence="3" id="KW-0067">ATP-binding</keyword>
<keyword evidence="6" id="KW-1185">Reference proteome</keyword>
<dbReference type="Gene3D" id="3.40.50.10420">
    <property type="entry name" value="NagB/RpiA/CoA transferase-like"/>
    <property type="match status" value="1"/>
</dbReference>
<accession>A0ABY5SNF3</accession>
<dbReference type="SUPFAM" id="SSF100950">
    <property type="entry name" value="NagB/RpiA/CoA transferase-like"/>
    <property type="match status" value="1"/>
</dbReference>
<evidence type="ECO:0000256" key="1">
    <source>
        <dbReference type="ARBA" id="ARBA00010638"/>
    </source>
</evidence>
<gene>
    <name evidence="5" type="ORF">L1F31_15075</name>
</gene>
<dbReference type="Pfam" id="PF01812">
    <property type="entry name" value="5-FTHF_cyc-lig"/>
    <property type="match status" value="1"/>
</dbReference>
<keyword evidence="2" id="KW-0547">Nucleotide-binding</keyword>
<sequence>MEPQSSKAQLRSRVRTARANRARVSPVNPAHAAGADPTGTEADPSHKVGADPSRTEEDPSYTAGADPSRTEAVPGVGASVADTTWEVIRAADARVVLGYAALPGEPDLDPALDRFLAAGGTVYLPVVTKVGEPLAFGEVTGSMASLEPQGKWGIREPADGVELLTAAQLLSPEVGLDLLFIPALGFGADGARLGNGGGFYDRTFGPHGVAPLDHGGGVLGVCFTEELGLSGLTAEEWDLRIPSAITEDGVHTFTGEQRP</sequence>
<proteinExistence type="inferred from homology"/>
<dbReference type="EMBL" id="CP093443">
    <property type="protein sequence ID" value="UVI35426.1"/>
    <property type="molecule type" value="Genomic_DNA"/>
</dbReference>
<evidence type="ECO:0000313" key="5">
    <source>
        <dbReference type="EMBL" id="UVI35426.1"/>
    </source>
</evidence>